<dbReference type="Proteomes" id="UP001295469">
    <property type="component" value="Chromosome A02"/>
</dbReference>
<evidence type="ECO:0000313" key="2">
    <source>
        <dbReference type="EMBL" id="CAF2139185.1"/>
    </source>
</evidence>
<keyword evidence="1" id="KW-1133">Transmembrane helix</keyword>
<feature type="transmembrane region" description="Helical" evidence="1">
    <location>
        <begin position="80"/>
        <end position="99"/>
    </location>
</feature>
<gene>
    <name evidence="2" type="ORF">DARMORV10_A02P16330.1</name>
</gene>
<keyword evidence="1" id="KW-0812">Transmembrane</keyword>
<sequence length="183" mass="20561">MVFGLNYLRFALAALLDTNIEETLRFTISGAGEALYRRRWPPSLLCSLLFTLLFVLCFCSALFLFMFCEGRRSRRSTRRGPSIWFSVLVLLVSLPSHLFCSPAMGLEDSPTAAVLCLWGVISVDPMCYRRRTSHTEGFVQALQSVMEHHVHHLCSPLLPSSSSARSVASSDQIRVCLANLYRP</sequence>
<name>A0A816WW38_BRANA</name>
<accession>A0A816WW38</accession>
<organism evidence="2">
    <name type="scientific">Brassica napus</name>
    <name type="common">Rape</name>
    <dbReference type="NCBI Taxonomy" id="3708"/>
    <lineage>
        <taxon>Eukaryota</taxon>
        <taxon>Viridiplantae</taxon>
        <taxon>Streptophyta</taxon>
        <taxon>Embryophyta</taxon>
        <taxon>Tracheophyta</taxon>
        <taxon>Spermatophyta</taxon>
        <taxon>Magnoliopsida</taxon>
        <taxon>eudicotyledons</taxon>
        <taxon>Gunneridae</taxon>
        <taxon>Pentapetalae</taxon>
        <taxon>rosids</taxon>
        <taxon>malvids</taxon>
        <taxon>Brassicales</taxon>
        <taxon>Brassicaceae</taxon>
        <taxon>Brassiceae</taxon>
        <taxon>Brassica</taxon>
    </lineage>
</organism>
<reference evidence="2" key="1">
    <citation type="submission" date="2021-01" db="EMBL/GenBank/DDBJ databases">
        <authorList>
            <consortium name="Genoscope - CEA"/>
            <person name="William W."/>
        </authorList>
    </citation>
    <scope>NUCLEOTIDE SEQUENCE</scope>
</reference>
<evidence type="ECO:0000256" key="1">
    <source>
        <dbReference type="SAM" id="Phobius"/>
    </source>
</evidence>
<protein>
    <submittedName>
        <fullName evidence="2">(rape) hypothetical protein</fullName>
    </submittedName>
</protein>
<dbReference type="AlphaFoldDB" id="A0A816WW38"/>
<dbReference type="EMBL" id="HG994356">
    <property type="protein sequence ID" value="CAF2139185.1"/>
    <property type="molecule type" value="Genomic_DNA"/>
</dbReference>
<proteinExistence type="predicted"/>
<keyword evidence="1" id="KW-0472">Membrane</keyword>
<feature type="transmembrane region" description="Helical" evidence="1">
    <location>
        <begin position="48"/>
        <end position="68"/>
    </location>
</feature>